<evidence type="ECO:0000256" key="7">
    <source>
        <dbReference type="ARBA" id="ARBA00022553"/>
    </source>
</evidence>
<dbReference type="FunFam" id="1.10.260.40:FF:000004">
    <property type="entry name" value="Cut-like homeobox 1a"/>
    <property type="match status" value="1"/>
</dbReference>
<keyword evidence="12" id="KW-0333">Golgi apparatus</keyword>
<evidence type="ECO:0000313" key="28">
    <source>
        <dbReference type="Proteomes" id="UP000314294"/>
    </source>
</evidence>
<comment type="function">
    <text evidence="1">Sequence-specific transcription factor which is part of a developmental regulatory system that provides cells with specific positional identities on the anterior-posterior axis.</text>
</comment>
<accession>A0A4Z2IQW5</accession>
<keyword evidence="8 24" id="KW-0812">Transmembrane</keyword>
<evidence type="ECO:0000256" key="1">
    <source>
        <dbReference type="ARBA" id="ARBA00003263"/>
    </source>
</evidence>
<feature type="transmembrane region" description="Helical" evidence="24">
    <location>
        <begin position="1447"/>
        <end position="1468"/>
    </location>
</feature>
<dbReference type="SMART" id="SM01109">
    <property type="entry name" value="CUT"/>
    <property type="match status" value="3"/>
</dbReference>
<proteinExistence type="inferred from homology"/>
<comment type="similarity">
    <text evidence="4">Belongs to the CASP family.</text>
</comment>
<feature type="region of interest" description="Disordered" evidence="23">
    <location>
        <begin position="1150"/>
        <end position="1184"/>
    </location>
</feature>
<evidence type="ECO:0000256" key="18">
    <source>
        <dbReference type="ARBA" id="ARBA00023242"/>
    </source>
</evidence>
<evidence type="ECO:0000256" key="8">
    <source>
        <dbReference type="ARBA" id="ARBA00022692"/>
    </source>
</evidence>
<dbReference type="PANTHER" id="PTHR14043">
    <property type="entry name" value="CCAAT DISPLACEMENT PROTEIN-RELATED"/>
    <property type="match status" value="1"/>
</dbReference>
<feature type="region of interest" description="Disordered" evidence="23">
    <location>
        <begin position="883"/>
        <end position="950"/>
    </location>
</feature>
<evidence type="ECO:0000256" key="5">
    <source>
        <dbReference type="ARBA" id="ARBA00008190"/>
    </source>
</evidence>
<feature type="compositionally biased region" description="Gly residues" evidence="23">
    <location>
        <begin position="670"/>
        <end position="682"/>
    </location>
</feature>
<feature type="compositionally biased region" description="Polar residues" evidence="23">
    <location>
        <begin position="1211"/>
        <end position="1224"/>
    </location>
</feature>
<dbReference type="Pfam" id="PF02376">
    <property type="entry name" value="CUT"/>
    <property type="match status" value="3"/>
</dbReference>
<dbReference type="InterPro" id="IPR057476">
    <property type="entry name" value="Cux_N"/>
</dbReference>
<evidence type="ECO:0000256" key="10">
    <source>
        <dbReference type="ARBA" id="ARBA00022989"/>
    </source>
</evidence>
<evidence type="ECO:0000256" key="24">
    <source>
        <dbReference type="SAM" id="Phobius"/>
    </source>
</evidence>
<dbReference type="InterPro" id="IPR010982">
    <property type="entry name" value="Lambda_DNA-bd_dom_sf"/>
</dbReference>
<keyword evidence="10 24" id="KW-1133">Transmembrane helix</keyword>
<evidence type="ECO:0000256" key="15">
    <source>
        <dbReference type="ARBA" id="ARBA00023136"/>
    </source>
</evidence>
<dbReference type="FunFam" id="1.10.260.40:FF:000010">
    <property type="entry name" value="Cut-like homeobox 1a"/>
    <property type="match status" value="1"/>
</dbReference>
<evidence type="ECO:0000256" key="21">
    <source>
        <dbReference type="RuleBase" id="RU361129"/>
    </source>
</evidence>
<sequence length="1502" mass="164140">MAANAGSMFQYWKRFDLQQLQKELDATATQLANRQDESEQSRKKLIDLSREFKKSTPEDFRKQVAPLLKSFQGEIDALSKRSKEAEAAFLNVYKKIIDVPDPVPVLELAQQLQLKLQRMHDIETENTKLRETLEDYNKEFAEVKNQEVTIKALKEKIREKLQESQDSMSSRLEEAEHQAQSLQTALETTQAELFDLKTKYDEESTAKADEIEMVMTDLERANQRAESAQRETESLREQQSSGNLPPQHGGAAEADGDTEQQTEVALHSSLEAELRAKERETAQLVEDVQRLQASLTKLRETTSSQISQLEQQLSSKTAILKDSSKPLEVLLLERNRSLQSESAALRIANTELSGSARRKRTELSTPKEETMPGDSSSSPPPPPPSLPSSSQLPMSRTHTNPLLTATTTTSTSTSGETHPFSPTGIGQDFYSPVFPLVGGKMALNSLIQRQLLQTFYSKALQESSGIPSGALLFTPFTPTLGSIPTSTPGSGSAAIPLAASSPQPPPASPDMAPYNGSSTAGSAPSPSPSHSDATTGSILDGEDMDTAEIARQVKEQLIKHNIGQRVFGHYVLGLSQGSVSEILARPKPWNKLTIRGKEPFHKMRQFLADEQNILALRSIQGRQRGSITARVRTPEAGSDEAIKSILEQAKRELQVQKADLSHAQPSYAGLKGGGGGGGGGGSDEAIRSILEQARREMEAQQTALEPILKASSSSSSFASLSHRDFLNSSLSAPLPPYNPLALSLKKPPSSLLSSPSSPSPILDFSSSVKREGRASLGIDMSVDGVHRLGRSSEGSARSGSSGGVGYWREQWWSNMHTEPRRAISSQTGEESYHQEDSKEGILSDSLSRHKPWSKLNQRNREPYLRMQPWLNGDQGQNAHIQHAHNQEGTPKTSASCSPAPESPLSSAEESVNGLAGDPLAPQSSGLKLASEDPSGGESQPGTPLPVPGHSGLSIQEMVAMSSELDTYAITKKVKEVLTDNNLGQRLFGETILGLTQGSVSDLLARPKPWHKLSLKGREPFVRMQLWLQDPHSVEKLMDMKRLEKKAYMKRRLSSLSDNHSVDVGLVGTDYIQGSQSPGQQHLKKARVVLGPEEKEALKRAYQEKPYPSPKTIEELASQLNLKTSTVINWFHNYRSRIRRELFIEEIQAAGGLGPGSEGGSPSLRGSKSGEGDSCDGTESEGTVETRQALGIGLEDHRGACKDDMEVESEAGGSNNSPDQFDCTTSGFAGPGSSCGQGGLGLFGLTEASSSGSASSTNATASGPARNPRDNNLRKKKAANLNNIIHRLEKAASKEDPSDWRVDTAKVKLSSHFYYPLVHQTGRYAELQVEFSAAVRIGAEQKELILKLERDLSTVHDMSCLPRPDADGSEVGNMENIPGPIKEASAMFTGSGPHPELPQGQMDSLLSIISSQRERFRSRNQELEAYEERLDPFASFSKKGRVILSNKMARTVAFFYTLFLHCLVFLVLYKTAWSESIGRDCSAFCAKKYSDHIHRFHENDQNL</sequence>
<dbReference type="InterPro" id="IPR009057">
    <property type="entry name" value="Homeodomain-like_sf"/>
</dbReference>
<dbReference type="PROSITE" id="PS50071">
    <property type="entry name" value="HOMEOBOX_2"/>
    <property type="match status" value="1"/>
</dbReference>
<comment type="similarity">
    <text evidence="5 21">Belongs to the CUT homeobox family.</text>
</comment>
<evidence type="ECO:0000256" key="6">
    <source>
        <dbReference type="ARBA" id="ARBA00022448"/>
    </source>
</evidence>
<dbReference type="Pfam" id="PF00046">
    <property type="entry name" value="Homeodomain"/>
    <property type="match status" value="1"/>
</dbReference>
<keyword evidence="17 21" id="KW-0804">Transcription</keyword>
<dbReference type="SUPFAM" id="SSF47413">
    <property type="entry name" value="lambda repressor-like DNA-binding domains"/>
    <property type="match status" value="3"/>
</dbReference>
<comment type="caution">
    <text evidence="27">The sequence shown here is derived from an EMBL/GenBank/DDBJ whole genome shotgun (WGS) entry which is preliminary data.</text>
</comment>
<evidence type="ECO:0000256" key="3">
    <source>
        <dbReference type="ARBA" id="ARBA00004409"/>
    </source>
</evidence>
<feature type="coiled-coil region" evidence="22">
    <location>
        <begin position="267"/>
        <end position="301"/>
    </location>
</feature>
<dbReference type="GO" id="GO:0000139">
    <property type="term" value="C:Golgi membrane"/>
    <property type="evidence" value="ECO:0007669"/>
    <property type="project" value="UniProtKB-SubCell"/>
</dbReference>
<feature type="region of interest" description="Disordered" evidence="23">
    <location>
        <begin position="1247"/>
        <end position="1274"/>
    </location>
</feature>
<dbReference type="OrthoDB" id="10257567at2759"/>
<dbReference type="Gene3D" id="1.10.260.40">
    <property type="entry name" value="lambda repressor-like DNA-binding domains"/>
    <property type="match status" value="3"/>
</dbReference>
<keyword evidence="14 19" id="KW-0238">DNA-binding</keyword>
<dbReference type="SMART" id="SM00389">
    <property type="entry name" value="HOX"/>
    <property type="match status" value="1"/>
</dbReference>
<dbReference type="InterPro" id="IPR017970">
    <property type="entry name" value="Homeobox_CS"/>
</dbReference>
<dbReference type="EMBL" id="SRLO01000055">
    <property type="protein sequence ID" value="TNN80390.1"/>
    <property type="molecule type" value="Genomic_DNA"/>
</dbReference>
<feature type="compositionally biased region" description="Low complexity" evidence="23">
    <location>
        <begin position="404"/>
        <end position="414"/>
    </location>
</feature>
<evidence type="ECO:0000256" key="14">
    <source>
        <dbReference type="ARBA" id="ARBA00023125"/>
    </source>
</evidence>
<keyword evidence="16 19" id="KW-0371">Homeobox</keyword>
<feature type="compositionally biased region" description="Low complexity" evidence="23">
    <location>
        <begin position="509"/>
        <end position="535"/>
    </location>
</feature>
<protein>
    <recommendedName>
        <fullName evidence="21">Homeobox protein cut-like</fullName>
    </recommendedName>
</protein>
<dbReference type="FunFam" id="1.10.10.60:FF:000116">
    <property type="entry name" value="Cut-like homeobox 2b"/>
    <property type="match status" value="1"/>
</dbReference>
<feature type="region of interest" description="Disordered" evidence="23">
    <location>
        <begin position="664"/>
        <end position="684"/>
    </location>
</feature>
<evidence type="ECO:0000313" key="27">
    <source>
        <dbReference type="EMBL" id="TNN80390.1"/>
    </source>
</evidence>
<feature type="compositionally biased region" description="Polar residues" evidence="23">
    <location>
        <begin position="394"/>
        <end position="403"/>
    </location>
</feature>
<evidence type="ECO:0000256" key="2">
    <source>
        <dbReference type="ARBA" id="ARBA00004123"/>
    </source>
</evidence>
<keyword evidence="9" id="KW-0677">Repeat</keyword>
<feature type="region of interest" description="Disordered" evidence="23">
    <location>
        <begin position="349"/>
        <end position="425"/>
    </location>
</feature>
<feature type="domain" description="Homeobox" evidence="25">
    <location>
        <begin position="1080"/>
        <end position="1140"/>
    </location>
</feature>
<feature type="compositionally biased region" description="Low complexity" evidence="23">
    <location>
        <begin position="893"/>
        <end position="910"/>
    </location>
</feature>
<evidence type="ECO:0000256" key="23">
    <source>
        <dbReference type="SAM" id="MobiDB-lite"/>
    </source>
</evidence>
<name>A0A4Z2IQW5_9TELE</name>
<feature type="region of interest" description="Disordered" evidence="23">
    <location>
        <begin position="161"/>
        <end position="183"/>
    </location>
</feature>
<evidence type="ECO:0000256" key="13">
    <source>
        <dbReference type="ARBA" id="ARBA00023054"/>
    </source>
</evidence>
<dbReference type="GO" id="GO:0006891">
    <property type="term" value="P:intra-Golgi vesicle-mediated transport"/>
    <property type="evidence" value="ECO:0007669"/>
    <property type="project" value="InterPro"/>
</dbReference>
<dbReference type="Proteomes" id="UP000314294">
    <property type="component" value="Unassembled WGS sequence"/>
</dbReference>
<dbReference type="CDD" id="cd00086">
    <property type="entry name" value="homeodomain"/>
    <property type="match status" value="1"/>
</dbReference>
<dbReference type="SUPFAM" id="SSF46689">
    <property type="entry name" value="Homeodomain-like"/>
    <property type="match status" value="1"/>
</dbReference>
<feature type="region of interest" description="Disordered" evidence="23">
    <location>
        <begin position="821"/>
        <end position="859"/>
    </location>
</feature>
<dbReference type="PANTHER" id="PTHR14043:SF4">
    <property type="entry name" value="HOMEOBOX PROTEIN CUT-LIKE 1"/>
    <property type="match status" value="1"/>
</dbReference>
<keyword evidence="28" id="KW-1185">Reference proteome</keyword>
<dbReference type="Gene3D" id="1.10.10.60">
    <property type="entry name" value="Homeodomain-like"/>
    <property type="match status" value="1"/>
</dbReference>
<evidence type="ECO:0000256" key="4">
    <source>
        <dbReference type="ARBA" id="ARBA00006415"/>
    </source>
</evidence>
<keyword evidence="15 24" id="KW-0472">Membrane</keyword>
<feature type="region of interest" description="Disordered" evidence="23">
    <location>
        <begin position="746"/>
        <end position="766"/>
    </location>
</feature>
<feature type="compositionally biased region" description="Basic and acidic residues" evidence="23">
    <location>
        <begin position="221"/>
        <end position="236"/>
    </location>
</feature>
<evidence type="ECO:0000256" key="19">
    <source>
        <dbReference type="PROSITE-ProRule" id="PRU00108"/>
    </source>
</evidence>
<feature type="domain" description="CUT" evidence="26">
    <location>
        <begin position="955"/>
        <end position="1042"/>
    </location>
</feature>
<dbReference type="PROSITE" id="PS00027">
    <property type="entry name" value="HOMEOBOX_1"/>
    <property type="match status" value="1"/>
</dbReference>
<feature type="region of interest" description="Disordered" evidence="23">
    <location>
        <begin position="221"/>
        <end position="265"/>
    </location>
</feature>
<evidence type="ECO:0000256" key="12">
    <source>
        <dbReference type="ARBA" id="ARBA00023034"/>
    </source>
</evidence>
<feature type="region of interest" description="Disordered" evidence="23">
    <location>
        <begin position="1203"/>
        <end position="1224"/>
    </location>
</feature>
<comment type="subcellular location">
    <subcellularLocation>
        <location evidence="3">Golgi apparatus membrane</location>
        <topology evidence="3">Single-pass type IV membrane protein</topology>
    </subcellularLocation>
    <subcellularLocation>
        <location evidence="2 19 20">Nucleus</location>
    </subcellularLocation>
</comment>
<feature type="region of interest" description="Disordered" evidence="23">
    <location>
        <begin position="483"/>
        <end position="539"/>
    </location>
</feature>
<evidence type="ECO:0000256" key="22">
    <source>
        <dbReference type="SAM" id="Coils"/>
    </source>
</evidence>
<dbReference type="GO" id="GO:0005634">
    <property type="term" value="C:nucleus"/>
    <property type="evidence" value="ECO:0007669"/>
    <property type="project" value="UniProtKB-SubCell"/>
</dbReference>
<keyword evidence="11 21" id="KW-0805">Transcription regulation</keyword>
<dbReference type="InterPro" id="IPR012955">
    <property type="entry name" value="CASP_C"/>
</dbReference>
<keyword evidence="13 22" id="KW-0175">Coiled coil</keyword>
<dbReference type="InterPro" id="IPR001356">
    <property type="entry name" value="HD"/>
</dbReference>
<feature type="compositionally biased region" description="Basic and acidic residues" evidence="23">
    <location>
        <begin position="830"/>
        <end position="841"/>
    </location>
</feature>
<feature type="DNA-binding region" description="Homeobox" evidence="19">
    <location>
        <begin position="1082"/>
        <end position="1141"/>
    </location>
</feature>
<evidence type="ECO:0000256" key="9">
    <source>
        <dbReference type="ARBA" id="ARBA00022737"/>
    </source>
</evidence>
<keyword evidence="7" id="KW-0597">Phosphoprotein</keyword>
<dbReference type="InterPro" id="IPR003350">
    <property type="entry name" value="CUT_dom"/>
</dbReference>
<dbReference type="GO" id="GO:0000981">
    <property type="term" value="F:DNA-binding transcription factor activity, RNA polymerase II-specific"/>
    <property type="evidence" value="ECO:0007669"/>
    <property type="project" value="InterPro"/>
</dbReference>
<feature type="compositionally biased region" description="Low complexity" evidence="23">
    <location>
        <begin position="1247"/>
        <end position="1262"/>
    </location>
</feature>
<evidence type="ECO:0000256" key="17">
    <source>
        <dbReference type="ARBA" id="ARBA00023163"/>
    </source>
</evidence>
<feature type="compositionally biased region" description="Basic and acidic residues" evidence="23">
    <location>
        <begin position="361"/>
        <end position="370"/>
    </location>
</feature>
<dbReference type="Pfam" id="PF25398">
    <property type="entry name" value="CUX1_N"/>
    <property type="match status" value="1"/>
</dbReference>
<evidence type="ECO:0000256" key="11">
    <source>
        <dbReference type="ARBA" id="ARBA00023015"/>
    </source>
</evidence>
<evidence type="ECO:0000256" key="20">
    <source>
        <dbReference type="RuleBase" id="RU000682"/>
    </source>
</evidence>
<gene>
    <name evidence="27" type="primary">Cux1</name>
    <name evidence="27" type="ORF">EYF80_009414</name>
</gene>
<reference evidence="27 28" key="1">
    <citation type="submission" date="2019-03" db="EMBL/GenBank/DDBJ databases">
        <title>First draft genome of Liparis tanakae, snailfish: a comprehensive survey of snailfish specific genes.</title>
        <authorList>
            <person name="Kim W."/>
            <person name="Song I."/>
            <person name="Jeong J.-H."/>
            <person name="Kim D."/>
            <person name="Kim S."/>
            <person name="Ryu S."/>
            <person name="Song J.Y."/>
            <person name="Lee S.K."/>
        </authorList>
    </citation>
    <scope>NUCLEOTIDE SEQUENCE [LARGE SCALE GENOMIC DNA]</scope>
    <source>
        <tissue evidence="27">Muscle</tissue>
    </source>
</reference>
<feature type="domain" description="CUT" evidence="26">
    <location>
        <begin position="797"/>
        <end position="885"/>
    </location>
</feature>
<evidence type="ECO:0000259" key="25">
    <source>
        <dbReference type="PROSITE" id="PS50071"/>
    </source>
</evidence>
<dbReference type="GO" id="GO:0000977">
    <property type="term" value="F:RNA polymerase II transcription regulatory region sequence-specific DNA binding"/>
    <property type="evidence" value="ECO:0007669"/>
    <property type="project" value="TreeGrafter"/>
</dbReference>
<evidence type="ECO:0000256" key="16">
    <source>
        <dbReference type="ARBA" id="ARBA00023155"/>
    </source>
</evidence>
<dbReference type="PROSITE" id="PS51042">
    <property type="entry name" value="CUT"/>
    <property type="match status" value="3"/>
</dbReference>
<evidence type="ECO:0000259" key="26">
    <source>
        <dbReference type="PROSITE" id="PS51042"/>
    </source>
</evidence>
<keyword evidence="18 19" id="KW-0539">Nucleus</keyword>
<feature type="domain" description="CUT" evidence="26">
    <location>
        <begin position="535"/>
        <end position="622"/>
    </location>
</feature>
<dbReference type="Pfam" id="PF08172">
    <property type="entry name" value="CASP_C"/>
    <property type="match status" value="1"/>
</dbReference>
<organism evidence="27 28">
    <name type="scientific">Liparis tanakae</name>
    <name type="common">Tanaka's snailfish</name>
    <dbReference type="NCBI Taxonomy" id="230148"/>
    <lineage>
        <taxon>Eukaryota</taxon>
        <taxon>Metazoa</taxon>
        <taxon>Chordata</taxon>
        <taxon>Craniata</taxon>
        <taxon>Vertebrata</taxon>
        <taxon>Euteleostomi</taxon>
        <taxon>Actinopterygii</taxon>
        <taxon>Neopterygii</taxon>
        <taxon>Teleostei</taxon>
        <taxon>Neoteleostei</taxon>
        <taxon>Acanthomorphata</taxon>
        <taxon>Eupercaria</taxon>
        <taxon>Perciformes</taxon>
        <taxon>Cottioidei</taxon>
        <taxon>Cottales</taxon>
        <taxon>Liparidae</taxon>
        <taxon>Liparis</taxon>
    </lineage>
</organism>
<keyword evidence="6" id="KW-0813">Transport</keyword>
<feature type="compositionally biased region" description="Low complexity" evidence="23">
    <location>
        <begin position="483"/>
        <end position="501"/>
    </location>
</feature>